<dbReference type="GO" id="GO:0071108">
    <property type="term" value="P:protein K48-linked deubiquitination"/>
    <property type="evidence" value="ECO:0007669"/>
    <property type="project" value="InterPro"/>
</dbReference>
<dbReference type="Pfam" id="PF13898">
    <property type="entry name" value="MINDY-3_4_CD"/>
    <property type="match status" value="1"/>
</dbReference>
<proteinExistence type="inferred from homology"/>
<dbReference type="GO" id="GO:1990380">
    <property type="term" value="F:K48-linked deubiquitinase activity"/>
    <property type="evidence" value="ECO:0007669"/>
    <property type="project" value="UniProtKB-UniRule"/>
</dbReference>
<dbReference type="InterPro" id="IPR039785">
    <property type="entry name" value="MINY3/4"/>
</dbReference>
<evidence type="ECO:0000256" key="1">
    <source>
        <dbReference type="ARBA" id="ARBA00000707"/>
    </source>
</evidence>
<evidence type="ECO:0000259" key="10">
    <source>
        <dbReference type="SMART" id="SM01174"/>
    </source>
</evidence>
<dbReference type="PANTHER" id="PTHR12473">
    <property type="entry name" value="UBIQUITIN CARBOXYL-TERMINAL HYDROLASE MINDY-4-RELATED"/>
    <property type="match status" value="1"/>
</dbReference>
<feature type="domain" description="Deubiquitinating enzyme MINDY-3/4 conserved" evidence="10">
    <location>
        <begin position="398"/>
        <end position="734"/>
    </location>
</feature>
<evidence type="ECO:0000256" key="6">
    <source>
        <dbReference type="ARBA" id="ARBA00022807"/>
    </source>
</evidence>
<dbReference type="AlphaFoldDB" id="A0A9Q0YQZ3"/>
<evidence type="ECO:0000256" key="3">
    <source>
        <dbReference type="ARBA" id="ARBA00022670"/>
    </source>
</evidence>
<feature type="compositionally biased region" description="Basic and acidic residues" evidence="9">
    <location>
        <begin position="294"/>
        <end position="338"/>
    </location>
</feature>
<gene>
    <name evidence="11" type="ORF">HOLleu_35083</name>
</gene>
<comment type="caution">
    <text evidence="11">The sequence shown here is derived from an EMBL/GenBank/DDBJ whole genome shotgun (WGS) entry which is preliminary data.</text>
</comment>
<evidence type="ECO:0000256" key="9">
    <source>
        <dbReference type="SAM" id="MobiDB-lite"/>
    </source>
</evidence>
<dbReference type="OrthoDB" id="10263628at2759"/>
<keyword evidence="6 8" id="KW-0788">Thiol protease</keyword>
<dbReference type="SMART" id="SM01174">
    <property type="entry name" value="DUF4205"/>
    <property type="match status" value="1"/>
</dbReference>
<feature type="compositionally biased region" description="Basic residues" evidence="9">
    <location>
        <begin position="118"/>
        <end position="128"/>
    </location>
</feature>
<keyword evidence="4 8" id="KW-0833">Ubl conjugation pathway</keyword>
<dbReference type="Pfam" id="PF26038">
    <property type="entry name" value="Dimer_MINDY4_N"/>
    <property type="match status" value="1"/>
</dbReference>
<dbReference type="InterPro" id="IPR025257">
    <property type="entry name" value="MINDY-3/4_CD"/>
</dbReference>
<comment type="function">
    <text evidence="7">Probable hydrolase that can remove 'Lys-48'-linked conjugated ubiquitin from proteins.</text>
</comment>
<comment type="function">
    <text evidence="8">Hydrolase that can remove 'Lys-48'-linked conjugated ubiquitin from proteins.</text>
</comment>
<evidence type="ECO:0000256" key="7">
    <source>
        <dbReference type="ARBA" id="ARBA00037630"/>
    </source>
</evidence>
<accession>A0A9Q0YQZ3</accession>
<feature type="compositionally biased region" description="Basic and acidic residues" evidence="9">
    <location>
        <begin position="146"/>
        <end position="164"/>
    </location>
</feature>
<keyword evidence="12" id="KW-1185">Reference proteome</keyword>
<comment type="catalytic activity">
    <reaction evidence="1 8">
        <text>Thiol-dependent hydrolysis of ester, thioester, amide, peptide and isopeptide bonds formed by the C-terminal Gly of ubiquitin (a 76-residue protein attached to proteins as an intracellular targeting signal).</text>
        <dbReference type="EC" id="3.4.19.12"/>
    </reaction>
</comment>
<evidence type="ECO:0000313" key="11">
    <source>
        <dbReference type="EMBL" id="KAJ8025004.1"/>
    </source>
</evidence>
<evidence type="ECO:0000313" key="12">
    <source>
        <dbReference type="Proteomes" id="UP001152320"/>
    </source>
</evidence>
<reference evidence="11" key="1">
    <citation type="submission" date="2021-10" db="EMBL/GenBank/DDBJ databases">
        <title>Tropical sea cucumber genome reveals ecological adaptation and Cuvierian tubules defense mechanism.</title>
        <authorList>
            <person name="Chen T."/>
        </authorList>
    </citation>
    <scope>NUCLEOTIDE SEQUENCE</scope>
    <source>
        <strain evidence="11">Nanhai2018</strain>
        <tissue evidence="11">Muscle</tissue>
    </source>
</reference>
<name>A0A9Q0YQZ3_HOLLE</name>
<keyword evidence="3 8" id="KW-0645">Protease</keyword>
<feature type="compositionally biased region" description="Basic and acidic residues" evidence="9">
    <location>
        <begin position="263"/>
        <end position="272"/>
    </location>
</feature>
<dbReference type="EMBL" id="JAIZAY010000018">
    <property type="protein sequence ID" value="KAJ8025004.1"/>
    <property type="molecule type" value="Genomic_DNA"/>
</dbReference>
<dbReference type="InterPro" id="IPR059022">
    <property type="entry name" value="MINDY4_N"/>
</dbReference>
<dbReference type="PROSITE" id="PS50896">
    <property type="entry name" value="LISH"/>
    <property type="match status" value="1"/>
</dbReference>
<evidence type="ECO:0000256" key="8">
    <source>
        <dbReference type="RuleBase" id="RU367088"/>
    </source>
</evidence>
<feature type="compositionally biased region" description="Polar residues" evidence="9">
    <location>
        <begin position="185"/>
        <end position="200"/>
    </location>
</feature>
<dbReference type="GO" id="GO:0006508">
    <property type="term" value="P:proteolysis"/>
    <property type="evidence" value="ECO:0007669"/>
    <property type="project" value="UniProtKB-KW"/>
</dbReference>
<feature type="compositionally biased region" description="Low complexity" evidence="9">
    <location>
        <begin position="95"/>
        <end position="108"/>
    </location>
</feature>
<evidence type="ECO:0000256" key="5">
    <source>
        <dbReference type="ARBA" id="ARBA00022801"/>
    </source>
</evidence>
<comment type="similarity">
    <text evidence="2 8">Belongs to the MINDY deubiquitinase family. FAM188 subfamily.</text>
</comment>
<protein>
    <recommendedName>
        <fullName evidence="8">Ubiquitin carboxyl-terminal hydrolase MINDY</fullName>
        <ecNumber evidence="8">3.4.19.12</ecNumber>
    </recommendedName>
</protein>
<sequence length="739" mass="83285">MAVENSHVENISSSLIREYLNRKGLVQTLQVMDEEMPRTEASFSKRAALAKEAYLEKLMKKNKEQTQPLRTMIEVLVKYHIEKLAQKESVPLQVSSQEMSASSSGKQSLQDGIPKSKGQNKKLHKTRSREKQEFDGLPQEDTGQSYKKESTMYVTMREENETRRVASPLSPQVDIPHQKHDAVVKSSSLGKKSQRPSSAVRSRGLGGPVTSNLETKKYSKRSSRAASDSSTTFSTEFSSSPSNSPEKPARSKLKDFGFNFDSSDVKGKDEQKSFLTEEPDLLNDVHQIRSKRKSDKDKDILGRSDMDYLDEPVERPLSRRSRLEENTEKLERKKEESPSSHCSVSLPKKQFGDIEMDDVDEDDLEQELRDIQLGPMIKKSMKYVDARPLTLKKAVELKSLIFGSPSGCFNEEWMKQGFPFNERPHLEFGIVQHKGGSCGILASVQACFLRSLLFDDDRILSPADLRPGKREQNKCLAKTLASVLWHVGSEKRSIVVMPTGKSQFTTGGRYKADGLTETLMLYHFTSLPDLEDYLNDNIGIFINSTGNGVVLFLYSVIFSKSLEGIIGEMDEPTNHLMGHHNYCTQEMVNLILTGRAVSNVFNDVMELDSGSGPKTILNGINKRSDIGLLSLFEHYKSCKVGSYLKTPRYPVWVVCSESHFSVLFSLKKNLLSDWKAEKNFDLYFYDGLANQEDLIRLSVNTIASCPPSEDGDLTPPLEHCIRTKWPDALIDWNGTEPIL</sequence>
<dbReference type="InterPro" id="IPR006594">
    <property type="entry name" value="LisH"/>
</dbReference>
<dbReference type="GO" id="GO:0004843">
    <property type="term" value="F:cysteine-type deubiquitinase activity"/>
    <property type="evidence" value="ECO:0007669"/>
    <property type="project" value="UniProtKB-UniRule"/>
</dbReference>
<dbReference type="Proteomes" id="UP001152320">
    <property type="component" value="Chromosome 18"/>
</dbReference>
<dbReference type="EC" id="3.4.19.12" evidence="8"/>
<evidence type="ECO:0000256" key="2">
    <source>
        <dbReference type="ARBA" id="ARBA00011074"/>
    </source>
</evidence>
<feature type="region of interest" description="Disordered" evidence="9">
    <location>
        <begin position="95"/>
        <end position="346"/>
    </location>
</feature>
<dbReference type="PANTHER" id="PTHR12473:SF8">
    <property type="entry name" value="UBIQUITIN CARBOXYL-TERMINAL HYDROLASE MINDY-4-RELATED"/>
    <property type="match status" value="1"/>
</dbReference>
<organism evidence="11 12">
    <name type="scientific">Holothuria leucospilota</name>
    <name type="common">Black long sea cucumber</name>
    <name type="synonym">Mertensiothuria leucospilota</name>
    <dbReference type="NCBI Taxonomy" id="206669"/>
    <lineage>
        <taxon>Eukaryota</taxon>
        <taxon>Metazoa</taxon>
        <taxon>Echinodermata</taxon>
        <taxon>Eleutherozoa</taxon>
        <taxon>Echinozoa</taxon>
        <taxon>Holothuroidea</taxon>
        <taxon>Aspidochirotacea</taxon>
        <taxon>Aspidochirotida</taxon>
        <taxon>Holothuriidae</taxon>
        <taxon>Holothuria</taxon>
    </lineage>
</organism>
<feature type="compositionally biased region" description="Low complexity" evidence="9">
    <location>
        <begin position="224"/>
        <end position="246"/>
    </location>
</feature>
<evidence type="ECO:0000256" key="4">
    <source>
        <dbReference type="ARBA" id="ARBA00022786"/>
    </source>
</evidence>
<keyword evidence="5 8" id="KW-0378">Hydrolase</keyword>